<dbReference type="InterPro" id="IPR016193">
    <property type="entry name" value="Cytidine_deaminase-like"/>
</dbReference>
<dbReference type="SUPFAM" id="SSF53927">
    <property type="entry name" value="Cytidine deaminase-like"/>
    <property type="match status" value="1"/>
</dbReference>
<comment type="function">
    <text evidence="3">Required for formate dehydrogenase (FDH) activity. Acts as a sulfur carrier protein that transfers sulfur from IscS to the molybdenum cofactor prior to its insertion into FDH.</text>
</comment>
<proteinExistence type="inferred from homology"/>
<comment type="caution">
    <text evidence="4">The sequence shown here is derived from an EMBL/GenBank/DDBJ whole genome shotgun (WGS) entry which is preliminary data.</text>
</comment>
<feature type="active site" description="Cysteine persulfide intermediate" evidence="3">
    <location>
        <position position="124"/>
    </location>
</feature>
<evidence type="ECO:0000256" key="1">
    <source>
        <dbReference type="ARBA" id="ARBA00022490"/>
    </source>
</evidence>
<dbReference type="GO" id="GO:0005737">
    <property type="term" value="C:cytoplasm"/>
    <property type="evidence" value="ECO:0007669"/>
    <property type="project" value="UniProtKB-SubCell"/>
</dbReference>
<evidence type="ECO:0000256" key="3">
    <source>
        <dbReference type="HAMAP-Rule" id="MF_00187"/>
    </source>
</evidence>
<dbReference type="GO" id="GO:0006777">
    <property type="term" value="P:Mo-molybdopterin cofactor biosynthetic process"/>
    <property type="evidence" value="ECO:0007669"/>
    <property type="project" value="UniProtKB-UniRule"/>
</dbReference>
<dbReference type="HAMAP" id="MF_00187">
    <property type="entry name" value="FdhD"/>
    <property type="match status" value="1"/>
</dbReference>
<dbReference type="GO" id="GO:0016783">
    <property type="term" value="F:sulfurtransferase activity"/>
    <property type="evidence" value="ECO:0007669"/>
    <property type="project" value="InterPro"/>
</dbReference>
<dbReference type="PANTHER" id="PTHR30592:SF1">
    <property type="entry name" value="SULFUR CARRIER PROTEIN FDHD"/>
    <property type="match status" value="1"/>
</dbReference>
<keyword evidence="1 3" id="KW-0963">Cytoplasm</keyword>
<dbReference type="PIRSF" id="PIRSF015626">
    <property type="entry name" value="FdhD"/>
    <property type="match status" value="1"/>
</dbReference>
<dbReference type="EMBL" id="JADKFW010000005">
    <property type="protein sequence ID" value="MBK9717914.1"/>
    <property type="molecule type" value="Genomic_DNA"/>
</dbReference>
<dbReference type="NCBIfam" id="TIGR00129">
    <property type="entry name" value="fdhD_narQ"/>
    <property type="match status" value="1"/>
</dbReference>
<dbReference type="Pfam" id="PF02634">
    <property type="entry name" value="FdhD-NarQ"/>
    <property type="match status" value="1"/>
</dbReference>
<evidence type="ECO:0000313" key="4">
    <source>
        <dbReference type="EMBL" id="MBK9717914.1"/>
    </source>
</evidence>
<dbReference type="AlphaFoldDB" id="A0A9D7S9L8"/>
<reference evidence="4 5" key="1">
    <citation type="submission" date="2020-10" db="EMBL/GenBank/DDBJ databases">
        <title>Connecting structure to function with the recovery of over 1000 high-quality activated sludge metagenome-assembled genomes encoding full-length rRNA genes using long-read sequencing.</title>
        <authorList>
            <person name="Singleton C.M."/>
            <person name="Petriglieri F."/>
            <person name="Kristensen J.M."/>
            <person name="Kirkegaard R.H."/>
            <person name="Michaelsen T.Y."/>
            <person name="Andersen M.H."/>
            <person name="Karst S.M."/>
            <person name="Dueholm M.S."/>
            <person name="Nielsen P.H."/>
            <person name="Albertsen M."/>
        </authorList>
    </citation>
    <scope>NUCLEOTIDE SEQUENCE [LARGE SCALE GENOMIC DNA]</scope>
    <source>
        <strain evidence="4">Ribe_18-Q3-R11-54_BAT3C.373</strain>
    </source>
</reference>
<accession>A0A9D7S9L8</accession>
<protein>
    <recommendedName>
        <fullName evidence="3">Sulfur carrier protein FdhD</fullName>
    </recommendedName>
</protein>
<dbReference type="Gene3D" id="3.10.20.10">
    <property type="match status" value="1"/>
</dbReference>
<sequence>MEILDGLTERKIFKINSNHSVEKMDVVAIEEPMEIAIKYNEKDHTTLKTISITMRTPGHDKYLVLGFLFSEGIIDSVSDIHDIQFKFSCTPEETIEQTVVVHIKPHLIHRVKDLNRHFYTSSSCGVCGKTTIDLAVTHCHFLLKSLEKQISLDTIYKLPSVLKSNQKLFDQTGGIHACALFDFGGHLITIAEDVGRHNAMDKLIGYCLENHLVPASEHIILVSGRASFELIQKALTIGVPALLAIGAPSSLAIDLASSFGMSLGGFLKDGSVNIYSGIQRFNI</sequence>
<dbReference type="Gene3D" id="3.40.140.10">
    <property type="entry name" value="Cytidine Deaminase, domain 2"/>
    <property type="match status" value="1"/>
</dbReference>
<name>A0A9D7S9L8_9BACT</name>
<comment type="caution">
    <text evidence="3">Lacks conserved residue(s) required for the propagation of feature annotation.</text>
</comment>
<comment type="subcellular location">
    <subcellularLocation>
        <location evidence="3">Cytoplasm</location>
    </subcellularLocation>
</comment>
<dbReference type="PANTHER" id="PTHR30592">
    <property type="entry name" value="FORMATE DEHYDROGENASE"/>
    <property type="match status" value="1"/>
</dbReference>
<evidence type="ECO:0000256" key="2">
    <source>
        <dbReference type="ARBA" id="ARBA00023150"/>
    </source>
</evidence>
<keyword evidence="2 3" id="KW-0501">Molybdenum cofactor biosynthesis</keyword>
<gene>
    <name evidence="3 4" type="primary">fdhD</name>
    <name evidence="4" type="ORF">IPO85_10430</name>
</gene>
<dbReference type="GO" id="GO:0097163">
    <property type="term" value="F:sulfur carrier activity"/>
    <property type="evidence" value="ECO:0007669"/>
    <property type="project" value="UniProtKB-UniRule"/>
</dbReference>
<dbReference type="Proteomes" id="UP000808349">
    <property type="component" value="Unassembled WGS sequence"/>
</dbReference>
<evidence type="ECO:0000313" key="5">
    <source>
        <dbReference type="Proteomes" id="UP000808349"/>
    </source>
</evidence>
<organism evidence="4 5">
    <name type="scientific">Candidatus Defluviibacterium haderslevense</name>
    <dbReference type="NCBI Taxonomy" id="2981993"/>
    <lineage>
        <taxon>Bacteria</taxon>
        <taxon>Pseudomonadati</taxon>
        <taxon>Bacteroidota</taxon>
        <taxon>Saprospiria</taxon>
        <taxon>Saprospirales</taxon>
        <taxon>Saprospiraceae</taxon>
        <taxon>Candidatus Defluviibacterium</taxon>
    </lineage>
</organism>
<dbReference type="InterPro" id="IPR003786">
    <property type="entry name" value="FdhD"/>
</dbReference>
<comment type="similarity">
    <text evidence="3">Belongs to the FdhD family.</text>
</comment>